<dbReference type="Gramene" id="TVU34213">
    <property type="protein sequence ID" value="TVU34213"/>
    <property type="gene ID" value="EJB05_16044"/>
</dbReference>
<feature type="compositionally biased region" description="Basic and acidic residues" evidence="1">
    <location>
        <begin position="473"/>
        <end position="484"/>
    </location>
</feature>
<feature type="compositionally biased region" description="Basic residues" evidence="1">
    <location>
        <begin position="334"/>
        <end position="345"/>
    </location>
</feature>
<comment type="caution">
    <text evidence="2">The sequence shown here is derived from an EMBL/GenBank/DDBJ whole genome shotgun (WGS) entry which is preliminary data.</text>
</comment>
<gene>
    <name evidence="2" type="ORF">EJB05_16044</name>
</gene>
<organism evidence="2 3">
    <name type="scientific">Eragrostis curvula</name>
    <name type="common">weeping love grass</name>
    <dbReference type="NCBI Taxonomy" id="38414"/>
    <lineage>
        <taxon>Eukaryota</taxon>
        <taxon>Viridiplantae</taxon>
        <taxon>Streptophyta</taxon>
        <taxon>Embryophyta</taxon>
        <taxon>Tracheophyta</taxon>
        <taxon>Spermatophyta</taxon>
        <taxon>Magnoliopsida</taxon>
        <taxon>Liliopsida</taxon>
        <taxon>Poales</taxon>
        <taxon>Poaceae</taxon>
        <taxon>PACMAD clade</taxon>
        <taxon>Chloridoideae</taxon>
        <taxon>Eragrostideae</taxon>
        <taxon>Eragrostidinae</taxon>
        <taxon>Eragrostis</taxon>
    </lineage>
</organism>
<dbReference type="InterPro" id="IPR038745">
    <property type="entry name" value="AT4G37440-like"/>
</dbReference>
<evidence type="ECO:0000256" key="1">
    <source>
        <dbReference type="SAM" id="MobiDB-lite"/>
    </source>
</evidence>
<sequence>GLVQSSGSLSVAAMAAAPVAGDNDNDADRKARNVVVKSETVEVNGDYTMAQGAVPACGDPMVTFGSLGGRFSNDFQFPEYEDGDSTDCSSSFGDSYSVSDDDLELDTGIMEVDSLFPSHINVDDTTVLPHLVRQASAIMVLSHLKKKVTSDWREYISPVMWRCQWLELRMKDLLSQVAKYDKELAIINHEKDLHLEMLKGDSPKSESQHLDLQSRERNTMRRRKRKRDEDIMESSLLTQEHLILSYYNEKQKKKTETDEILDHDDSNSLAVDSMKSSLGLNDTLALLEFKENDIVLEQHSLRDILLSIDEIQSRIISLQNHLSEAQNNRDHNQKAKKAQKKKKLHGLLQKETERDEDEITVEMLFGADKPLIDAHIAGLYRESADDVLIDNQAAREEGYWQFERVNQTAEKHPELLKSVAQSPSLEEEKSRELTGREFVSIPVPIVTLRNKRGSKLEKKRDSSLPGLEDQIEKEDHNTEKKQQTEEDFNNSNNENAPLVVVDTRRSRRVRKPKIYQ</sequence>
<reference evidence="2 3" key="1">
    <citation type="journal article" date="2019" name="Sci. Rep.">
        <title>A high-quality genome of Eragrostis curvula grass provides insights into Poaceae evolution and supports new strategies to enhance forage quality.</title>
        <authorList>
            <person name="Carballo J."/>
            <person name="Santos B.A.C.M."/>
            <person name="Zappacosta D."/>
            <person name="Garbus I."/>
            <person name="Selva J.P."/>
            <person name="Gallo C.A."/>
            <person name="Diaz A."/>
            <person name="Albertini E."/>
            <person name="Caccamo M."/>
            <person name="Echenique V."/>
        </authorList>
    </citation>
    <scope>NUCLEOTIDE SEQUENCE [LARGE SCALE GENOMIC DNA]</scope>
    <source>
        <strain evidence="3">cv. Victoria</strain>
        <tissue evidence="2">Leaf</tissue>
    </source>
</reference>
<proteinExistence type="predicted"/>
<dbReference type="EMBL" id="RWGY01000009">
    <property type="protein sequence ID" value="TVU34213.1"/>
    <property type="molecule type" value="Genomic_DNA"/>
</dbReference>
<dbReference type="CDD" id="cd11650">
    <property type="entry name" value="AT4G37440_like"/>
    <property type="match status" value="1"/>
</dbReference>
<feature type="compositionally biased region" description="Basic and acidic residues" evidence="1">
    <location>
        <begin position="200"/>
        <end position="219"/>
    </location>
</feature>
<name>A0A5J9VDT6_9POAL</name>
<dbReference type="PANTHER" id="PTHR34057">
    <property type="entry name" value="ELONGATION FACTOR"/>
    <property type="match status" value="1"/>
</dbReference>
<dbReference type="Proteomes" id="UP000324897">
    <property type="component" value="Unassembled WGS sequence"/>
</dbReference>
<dbReference type="OrthoDB" id="21648at2759"/>
<evidence type="ECO:0000313" key="2">
    <source>
        <dbReference type="EMBL" id="TVU34213.1"/>
    </source>
</evidence>
<feature type="region of interest" description="Disordered" evidence="1">
    <location>
        <begin position="200"/>
        <end position="231"/>
    </location>
</feature>
<dbReference type="PANTHER" id="PTHR34057:SF13">
    <property type="entry name" value="OS05G0365200 PROTEIN"/>
    <property type="match status" value="1"/>
</dbReference>
<protein>
    <submittedName>
        <fullName evidence="2">Uncharacterized protein</fullName>
    </submittedName>
</protein>
<evidence type="ECO:0000313" key="3">
    <source>
        <dbReference type="Proteomes" id="UP000324897"/>
    </source>
</evidence>
<accession>A0A5J9VDT6</accession>
<dbReference type="AlphaFoldDB" id="A0A5J9VDT6"/>
<feature type="region of interest" description="Disordered" evidence="1">
    <location>
        <begin position="324"/>
        <end position="345"/>
    </location>
</feature>
<feature type="compositionally biased region" description="Basic residues" evidence="1">
    <location>
        <begin position="505"/>
        <end position="516"/>
    </location>
</feature>
<keyword evidence="3" id="KW-1185">Reference proteome</keyword>
<feature type="region of interest" description="Disordered" evidence="1">
    <location>
        <begin position="454"/>
        <end position="516"/>
    </location>
</feature>
<feature type="non-terminal residue" evidence="2">
    <location>
        <position position="1"/>
    </location>
</feature>